<evidence type="ECO:0000313" key="2">
    <source>
        <dbReference type="Proteomes" id="UP000565155"/>
    </source>
</evidence>
<organism evidence="1 2">
    <name type="scientific">Vibrio alginolyticus</name>
    <dbReference type="NCBI Taxonomy" id="663"/>
    <lineage>
        <taxon>Bacteria</taxon>
        <taxon>Pseudomonadati</taxon>
        <taxon>Pseudomonadota</taxon>
        <taxon>Gammaproteobacteria</taxon>
        <taxon>Vibrionales</taxon>
        <taxon>Vibrionaceae</taxon>
        <taxon>Vibrio</taxon>
    </lineage>
</organism>
<dbReference type="Proteomes" id="UP000565155">
    <property type="component" value="Unassembled WGS sequence"/>
</dbReference>
<dbReference type="EMBL" id="JABCMA010000002">
    <property type="protein sequence ID" value="NMR72638.1"/>
    <property type="molecule type" value="Genomic_DNA"/>
</dbReference>
<reference evidence="1 2" key="1">
    <citation type="submission" date="2020-04" db="EMBL/GenBank/DDBJ databases">
        <title>Whole-genome sequencing of Vibrio spp. from China reveals different genetic environments of blaCTX-M-14 among diverse lineages.</title>
        <authorList>
            <person name="Zheng Z."/>
            <person name="Ye L."/>
            <person name="Chen S."/>
        </authorList>
    </citation>
    <scope>NUCLEOTIDE SEQUENCE [LARGE SCALE GENOMIC DNA]</scope>
    <source>
        <strain evidence="1 2">Vb1636</strain>
    </source>
</reference>
<evidence type="ECO:0000313" key="1">
    <source>
        <dbReference type="EMBL" id="NMR72638.1"/>
    </source>
</evidence>
<dbReference type="RefSeq" id="WP_169628399.1">
    <property type="nucleotide sequence ID" value="NZ_JABCMA010000002.1"/>
</dbReference>
<name>A0A7Y0QWC4_VIBAL</name>
<accession>A0A7Y0QWC4</accession>
<gene>
    <name evidence="1" type="ORF">HKB35_03280</name>
</gene>
<protein>
    <submittedName>
        <fullName evidence="1">Uncharacterized protein</fullName>
    </submittedName>
</protein>
<comment type="caution">
    <text evidence="1">The sequence shown here is derived from an EMBL/GenBank/DDBJ whole genome shotgun (WGS) entry which is preliminary data.</text>
</comment>
<proteinExistence type="predicted"/>
<dbReference type="AlphaFoldDB" id="A0A7Y0QWC4"/>
<sequence length="168" mass="19144">MQNKQSEQILKSVTSSINEEVKQLNYTYRPMSRDLLLKQFKPFDYSHPLHNEAFSQVIALSSQNQLVDFTLGMINKAYTEHSAADTSFFKRYKSVVHDYSTTEHTYARTIVEGCSVKALKQSNPTLFTMLALIVNHYSAQFKGKHKTLLLEANIICLANILATFNTIS</sequence>